<evidence type="ECO:0000256" key="3">
    <source>
        <dbReference type="SAM" id="Phobius"/>
    </source>
</evidence>
<protein>
    <submittedName>
        <fullName evidence="5">AcrR family transcriptional regulator</fullName>
    </submittedName>
</protein>
<evidence type="ECO:0000313" key="5">
    <source>
        <dbReference type="EMBL" id="TCN67647.1"/>
    </source>
</evidence>
<feature type="DNA-binding region" description="H-T-H motif" evidence="2">
    <location>
        <begin position="25"/>
        <end position="44"/>
    </location>
</feature>
<proteinExistence type="predicted"/>
<dbReference type="EMBL" id="SLWB01000007">
    <property type="protein sequence ID" value="TCN67647.1"/>
    <property type="molecule type" value="Genomic_DNA"/>
</dbReference>
<name>A0A4R2EHU3_9BACT</name>
<evidence type="ECO:0000256" key="2">
    <source>
        <dbReference type="PROSITE-ProRule" id="PRU00335"/>
    </source>
</evidence>
<keyword evidence="3" id="KW-0472">Membrane</keyword>
<dbReference type="InterPro" id="IPR001647">
    <property type="entry name" value="HTH_TetR"/>
</dbReference>
<keyword evidence="3" id="KW-0812">Transmembrane</keyword>
<feature type="transmembrane region" description="Helical" evidence="3">
    <location>
        <begin position="149"/>
        <end position="171"/>
    </location>
</feature>
<sequence length="198" mass="22747">MSETKEHIIDKSYELFLSHSYEAVSISDISKAIGMTKGALYHHFLNKEELFKAVVDKHLILPTVACNLDQVSLKELFDYNIRCIRELLDSYLSYSNLFTPLNFVSLFGDASRHYKGFIEKTERYVKDEEKKIVTVLENAIKRGEIRSDINVAITAYTIISLYVGLVGNLIVNSQDVDKSFSLLRSQILEFYKMLKKST</sequence>
<feature type="domain" description="HTH tetR-type" evidence="4">
    <location>
        <begin position="2"/>
        <end position="62"/>
    </location>
</feature>
<keyword evidence="3" id="KW-1133">Transmembrane helix</keyword>
<dbReference type="SUPFAM" id="SSF48498">
    <property type="entry name" value="Tetracyclin repressor-like, C-terminal domain"/>
    <property type="match status" value="1"/>
</dbReference>
<evidence type="ECO:0000313" key="6">
    <source>
        <dbReference type="Proteomes" id="UP000294830"/>
    </source>
</evidence>
<dbReference type="InterPro" id="IPR009057">
    <property type="entry name" value="Homeodomain-like_sf"/>
</dbReference>
<keyword evidence="6" id="KW-1185">Reference proteome</keyword>
<dbReference type="InterPro" id="IPR036271">
    <property type="entry name" value="Tet_transcr_reg_TetR-rel_C_sf"/>
</dbReference>
<dbReference type="SUPFAM" id="SSF46689">
    <property type="entry name" value="Homeodomain-like"/>
    <property type="match status" value="1"/>
</dbReference>
<accession>A0A4R2EHU3</accession>
<comment type="caution">
    <text evidence="5">The sequence shown here is derived from an EMBL/GenBank/DDBJ whole genome shotgun (WGS) entry which is preliminary data.</text>
</comment>
<dbReference type="AlphaFoldDB" id="A0A4R2EHU3"/>
<dbReference type="PANTHER" id="PTHR43479">
    <property type="entry name" value="ACREF/ENVCD OPERON REPRESSOR-RELATED"/>
    <property type="match status" value="1"/>
</dbReference>
<keyword evidence="1 2" id="KW-0238">DNA-binding</keyword>
<reference evidence="5 6" key="1">
    <citation type="submission" date="2019-03" db="EMBL/GenBank/DDBJ databases">
        <title>Genomic Encyclopedia of Archaeal and Bacterial Type Strains, Phase II (KMG-II): from individual species to whole genera.</title>
        <authorList>
            <person name="Goeker M."/>
        </authorList>
    </citation>
    <scope>NUCLEOTIDE SEQUENCE [LARGE SCALE GENOMIC DNA]</scope>
    <source>
        <strain evidence="5 6">RL-C</strain>
    </source>
</reference>
<dbReference type="InterPro" id="IPR050624">
    <property type="entry name" value="HTH-type_Tx_Regulator"/>
</dbReference>
<dbReference type="PROSITE" id="PS50977">
    <property type="entry name" value="HTH_TETR_2"/>
    <property type="match status" value="1"/>
</dbReference>
<dbReference type="Proteomes" id="UP000294830">
    <property type="component" value="Unassembled WGS sequence"/>
</dbReference>
<dbReference type="RefSeq" id="WP_131839283.1">
    <property type="nucleotide sequence ID" value="NZ_SLWB01000007.1"/>
</dbReference>
<evidence type="ECO:0000259" key="4">
    <source>
        <dbReference type="PROSITE" id="PS50977"/>
    </source>
</evidence>
<dbReference type="Pfam" id="PF00440">
    <property type="entry name" value="TetR_N"/>
    <property type="match status" value="1"/>
</dbReference>
<dbReference type="PRINTS" id="PR00455">
    <property type="entry name" value="HTHTETR"/>
</dbReference>
<gene>
    <name evidence="5" type="ORF">CLV25_107106</name>
</gene>
<evidence type="ECO:0000256" key="1">
    <source>
        <dbReference type="ARBA" id="ARBA00023125"/>
    </source>
</evidence>
<organism evidence="5 6">
    <name type="scientific">Acetobacteroides hydrogenigenes</name>
    <dbReference type="NCBI Taxonomy" id="979970"/>
    <lineage>
        <taxon>Bacteria</taxon>
        <taxon>Pseudomonadati</taxon>
        <taxon>Bacteroidota</taxon>
        <taxon>Bacteroidia</taxon>
        <taxon>Bacteroidales</taxon>
        <taxon>Rikenellaceae</taxon>
        <taxon>Acetobacteroides</taxon>
    </lineage>
</organism>
<dbReference type="OrthoDB" id="1092847at2"/>
<dbReference type="Gene3D" id="1.10.357.10">
    <property type="entry name" value="Tetracycline Repressor, domain 2"/>
    <property type="match status" value="1"/>
</dbReference>
<dbReference type="GO" id="GO:0003677">
    <property type="term" value="F:DNA binding"/>
    <property type="evidence" value="ECO:0007669"/>
    <property type="project" value="UniProtKB-UniRule"/>
</dbReference>
<dbReference type="PANTHER" id="PTHR43479:SF11">
    <property type="entry name" value="ACREF_ENVCD OPERON REPRESSOR-RELATED"/>
    <property type="match status" value="1"/>
</dbReference>